<dbReference type="Proteomes" id="UP001187315">
    <property type="component" value="Unassembled WGS sequence"/>
</dbReference>
<keyword evidence="3" id="KW-1185">Reference proteome</keyword>
<evidence type="ECO:0000313" key="2">
    <source>
        <dbReference type="EMBL" id="KAK2841360.1"/>
    </source>
</evidence>
<sequence>MGRSGAPLPTAGLHDASLPSSRARCSRHDGTIHYGYEIAGMVLHGLLELIQDHAVGSLCGTLLRLETSQLHFLHKEFIKSKRRNTFVFQIHVSHPRPIPHRNRCKPAQHSPVDSLILSLTLTLGTDLAPSYLTPQFTESSMQSALRDNNVRTLRTGRIQLEELPV</sequence>
<dbReference type="EMBL" id="JAVHJS010000012">
    <property type="protein sequence ID" value="KAK2841360.1"/>
    <property type="molecule type" value="Genomic_DNA"/>
</dbReference>
<evidence type="ECO:0000256" key="1">
    <source>
        <dbReference type="SAM" id="MobiDB-lite"/>
    </source>
</evidence>
<organism evidence="2 3">
    <name type="scientific">Tachysurus vachellii</name>
    <name type="common">Darkbarbel catfish</name>
    <name type="synonym">Pelteobagrus vachellii</name>
    <dbReference type="NCBI Taxonomy" id="175792"/>
    <lineage>
        <taxon>Eukaryota</taxon>
        <taxon>Metazoa</taxon>
        <taxon>Chordata</taxon>
        <taxon>Craniata</taxon>
        <taxon>Vertebrata</taxon>
        <taxon>Euteleostomi</taxon>
        <taxon>Actinopterygii</taxon>
        <taxon>Neopterygii</taxon>
        <taxon>Teleostei</taxon>
        <taxon>Ostariophysi</taxon>
        <taxon>Siluriformes</taxon>
        <taxon>Bagridae</taxon>
        <taxon>Tachysurus</taxon>
    </lineage>
</organism>
<gene>
    <name evidence="2" type="ORF">Q7C36_012939</name>
</gene>
<comment type="caution">
    <text evidence="2">The sequence shown here is derived from an EMBL/GenBank/DDBJ whole genome shotgun (WGS) entry which is preliminary data.</text>
</comment>
<feature type="region of interest" description="Disordered" evidence="1">
    <location>
        <begin position="1"/>
        <end position="22"/>
    </location>
</feature>
<reference evidence="2" key="1">
    <citation type="submission" date="2023-08" db="EMBL/GenBank/DDBJ databases">
        <title>Pelteobagrus vachellii genome.</title>
        <authorList>
            <person name="Liu H."/>
        </authorList>
    </citation>
    <scope>NUCLEOTIDE SEQUENCE</scope>
    <source>
        <strain evidence="2">PRFRI_2022a</strain>
        <tissue evidence="2">Muscle</tissue>
    </source>
</reference>
<accession>A0AA88MM50</accession>
<dbReference type="AlphaFoldDB" id="A0AA88MM50"/>
<name>A0AA88MM50_TACVA</name>
<proteinExistence type="predicted"/>
<protein>
    <submittedName>
        <fullName evidence="2">Uncharacterized protein</fullName>
    </submittedName>
</protein>
<evidence type="ECO:0000313" key="3">
    <source>
        <dbReference type="Proteomes" id="UP001187315"/>
    </source>
</evidence>